<dbReference type="SUPFAM" id="SSF82057">
    <property type="entry name" value="Prokaryotic SH3-related domain"/>
    <property type="match status" value="1"/>
</dbReference>
<dbReference type="OrthoDB" id="9813368at2"/>
<evidence type="ECO:0000313" key="7">
    <source>
        <dbReference type="Proteomes" id="UP000295706"/>
    </source>
</evidence>
<proteinExistence type="inferred from homology"/>
<evidence type="ECO:0000256" key="1">
    <source>
        <dbReference type="ARBA" id="ARBA00007074"/>
    </source>
</evidence>
<keyword evidence="7" id="KW-1185">Reference proteome</keyword>
<sequence length="385" mass="42955">MKPVYLLCVWLTCLGTGQAQTPSRMQQLIQSIGQSFAPDRRVAVFTIESNSEGALTGKTNLPAAHRALLDLLDQQKIAYVDSIEILPSKVLADNIYGVVNVSVANIRSQARDAAELATQALLGMPLRVLDKDRGWYLVQTPDHYISWIDWGGFQRMNQAEFDAWEAAPKIILVTPFAFSYEEADKTSQTVSDLVAGNRLRLVQELPAFFKVAYPDGREAFVAKDDARLYNEWLSSLSTTEESLVQTAKRMMGLPYLWGGTSFKGVDCSGFTKTIYYMNGWELPRDASQQVHTGQLLDTSDGFSGLRPGDLLFFGTKATEQTAEKVTHVGMWIGNEEFIHASGKVRISSMNSKAPNFDEFEKNRFIRAKRLLSHPQGIQSLKPETP</sequence>
<accession>A0A4R4KB44</accession>
<comment type="similarity">
    <text evidence="1">Belongs to the peptidase C40 family.</text>
</comment>
<organism evidence="6 7">
    <name type="scientific">Arundinibacter roseus</name>
    <dbReference type="NCBI Taxonomy" id="2070510"/>
    <lineage>
        <taxon>Bacteria</taxon>
        <taxon>Pseudomonadati</taxon>
        <taxon>Bacteroidota</taxon>
        <taxon>Cytophagia</taxon>
        <taxon>Cytophagales</taxon>
        <taxon>Spirosomataceae</taxon>
        <taxon>Arundinibacter</taxon>
    </lineage>
</organism>
<dbReference type="GO" id="GO:0008234">
    <property type="term" value="F:cysteine-type peptidase activity"/>
    <property type="evidence" value="ECO:0007669"/>
    <property type="project" value="UniProtKB-KW"/>
</dbReference>
<dbReference type="InterPro" id="IPR000064">
    <property type="entry name" value="NLP_P60_dom"/>
</dbReference>
<dbReference type="SUPFAM" id="SSF54001">
    <property type="entry name" value="Cysteine proteinases"/>
    <property type="match status" value="1"/>
</dbReference>
<dbReference type="Pfam" id="PF18348">
    <property type="entry name" value="SH3_16"/>
    <property type="match status" value="1"/>
</dbReference>
<dbReference type="Gene3D" id="2.30.30.40">
    <property type="entry name" value="SH3 Domains"/>
    <property type="match status" value="2"/>
</dbReference>
<evidence type="ECO:0000313" key="6">
    <source>
        <dbReference type="EMBL" id="TDB63389.1"/>
    </source>
</evidence>
<feature type="domain" description="NlpC/P60" evidence="5">
    <location>
        <begin position="237"/>
        <end position="371"/>
    </location>
</feature>
<gene>
    <name evidence="6" type="ORF">EZE20_16615</name>
</gene>
<dbReference type="Gene3D" id="3.90.1720.10">
    <property type="entry name" value="endopeptidase domain like (from Nostoc punctiforme)"/>
    <property type="match status" value="1"/>
</dbReference>
<keyword evidence="2" id="KW-0645">Protease</keyword>
<evidence type="ECO:0000256" key="2">
    <source>
        <dbReference type="ARBA" id="ARBA00022670"/>
    </source>
</evidence>
<dbReference type="InterPro" id="IPR051202">
    <property type="entry name" value="Peptidase_C40"/>
</dbReference>
<evidence type="ECO:0000256" key="4">
    <source>
        <dbReference type="ARBA" id="ARBA00022807"/>
    </source>
</evidence>
<evidence type="ECO:0000259" key="5">
    <source>
        <dbReference type="PROSITE" id="PS51935"/>
    </source>
</evidence>
<name>A0A4R4KB44_9BACT</name>
<dbReference type="PROSITE" id="PS51935">
    <property type="entry name" value="NLPC_P60"/>
    <property type="match status" value="1"/>
</dbReference>
<dbReference type="EMBL" id="SMJU01000010">
    <property type="protein sequence ID" value="TDB63389.1"/>
    <property type="molecule type" value="Genomic_DNA"/>
</dbReference>
<dbReference type="Proteomes" id="UP000295706">
    <property type="component" value="Unassembled WGS sequence"/>
</dbReference>
<dbReference type="PANTHER" id="PTHR47053">
    <property type="entry name" value="MUREIN DD-ENDOPEPTIDASE MEPH-RELATED"/>
    <property type="match status" value="1"/>
</dbReference>
<comment type="caution">
    <text evidence="6">The sequence shown here is derived from an EMBL/GenBank/DDBJ whole genome shotgun (WGS) entry which is preliminary data.</text>
</comment>
<dbReference type="AlphaFoldDB" id="A0A4R4KB44"/>
<reference evidence="6 7" key="1">
    <citation type="submission" date="2019-02" db="EMBL/GenBank/DDBJ databases">
        <title>Arundinibacter roseus gen. nov., sp. nov., a new member of the family Cytophagaceae.</title>
        <authorList>
            <person name="Szuroczki S."/>
            <person name="Khayer B."/>
            <person name="Sproer C."/>
            <person name="Toumi M."/>
            <person name="Szabo A."/>
            <person name="Felfoldi T."/>
            <person name="Schumann P."/>
            <person name="Toth E."/>
        </authorList>
    </citation>
    <scope>NUCLEOTIDE SEQUENCE [LARGE SCALE GENOMIC DNA]</scope>
    <source>
        <strain evidence="6 7">DMA-k-7a</strain>
    </source>
</reference>
<dbReference type="InterPro" id="IPR041382">
    <property type="entry name" value="SH3_16"/>
</dbReference>
<dbReference type="Pfam" id="PF00877">
    <property type="entry name" value="NLPC_P60"/>
    <property type="match status" value="1"/>
</dbReference>
<dbReference type="PANTHER" id="PTHR47053:SF1">
    <property type="entry name" value="MUREIN DD-ENDOPEPTIDASE MEPH-RELATED"/>
    <property type="match status" value="1"/>
</dbReference>
<dbReference type="GO" id="GO:0006508">
    <property type="term" value="P:proteolysis"/>
    <property type="evidence" value="ECO:0007669"/>
    <property type="project" value="UniProtKB-KW"/>
</dbReference>
<keyword evidence="3 6" id="KW-0378">Hydrolase</keyword>
<keyword evidence="4" id="KW-0788">Thiol protease</keyword>
<dbReference type="InterPro" id="IPR038765">
    <property type="entry name" value="Papain-like_cys_pep_sf"/>
</dbReference>
<dbReference type="RefSeq" id="WP_132119707.1">
    <property type="nucleotide sequence ID" value="NZ_SMJU01000010.1"/>
</dbReference>
<protein>
    <submittedName>
        <fullName evidence="6">Glycoside hydrolase</fullName>
    </submittedName>
</protein>
<evidence type="ECO:0000256" key="3">
    <source>
        <dbReference type="ARBA" id="ARBA00022801"/>
    </source>
</evidence>